<dbReference type="InterPro" id="IPR003959">
    <property type="entry name" value="ATPase_AAA_core"/>
</dbReference>
<proteinExistence type="predicted"/>
<dbReference type="SUPFAM" id="SSF52540">
    <property type="entry name" value="P-loop containing nucleoside triphosphate hydrolases"/>
    <property type="match status" value="1"/>
</dbReference>
<dbReference type="HOGENOM" id="CLU_062794_1_0_9"/>
<dbReference type="Pfam" id="PF07724">
    <property type="entry name" value="AAA_2"/>
    <property type="match status" value="1"/>
</dbReference>
<dbReference type="PANTHER" id="PTHR11638:SF18">
    <property type="entry name" value="HEAT SHOCK PROTEIN 104"/>
    <property type="match status" value="1"/>
</dbReference>
<evidence type="ECO:0000313" key="4">
    <source>
        <dbReference type="EMBL" id="EJV74394.1"/>
    </source>
</evidence>
<dbReference type="SMART" id="SM00382">
    <property type="entry name" value="AAA"/>
    <property type="match status" value="1"/>
</dbReference>
<dbReference type="GO" id="GO:0005524">
    <property type="term" value="F:ATP binding"/>
    <property type="evidence" value="ECO:0007669"/>
    <property type="project" value="UniProtKB-KW"/>
</dbReference>
<sequence length="364" mass="42328">MEIEIFNGPKGEFIKLVPTEGSFTLTNLVRFIDSKDPKDSSLKEAPNTYDTLVIHSDEYSGVADFFIEGFLIYCIHFSEKFGYTKILLHNPPAKILNQIESANLKLEIEIINYEYPRLELGNLSKIKSDFDNVIYGQNNAKDELLRTLYSLTNDGVHKPTVVMLYGPSSVGKTETAKFVSEILNPNQKLFRKQLSMFHNENFMNYIFGDKSNSFAKDLLDRETNVILLDEFDKAHPMFYSAFYQLFDEGIYTDKFYEVNLENTIIFCTSNYHNEKEIKEKLGDPIFSRFNHFIKYVELSNEAKEAIIEAVYDEELLKFNDEDIEIIKGWDIKDKLKGKISSLENAREIRKIMIQMMTYPLIEKL</sequence>
<dbReference type="GO" id="GO:0005737">
    <property type="term" value="C:cytoplasm"/>
    <property type="evidence" value="ECO:0007669"/>
    <property type="project" value="TreeGrafter"/>
</dbReference>
<evidence type="ECO:0000259" key="3">
    <source>
        <dbReference type="SMART" id="SM00382"/>
    </source>
</evidence>
<evidence type="ECO:0000256" key="1">
    <source>
        <dbReference type="ARBA" id="ARBA00022741"/>
    </source>
</evidence>
<dbReference type="PATRIC" id="fig|1053201.3.peg.5911"/>
<evidence type="ECO:0000256" key="2">
    <source>
        <dbReference type="ARBA" id="ARBA00022840"/>
    </source>
</evidence>
<dbReference type="GO" id="GO:0034605">
    <property type="term" value="P:cellular response to heat"/>
    <property type="evidence" value="ECO:0007669"/>
    <property type="project" value="TreeGrafter"/>
</dbReference>
<feature type="domain" description="AAA+ ATPase" evidence="3">
    <location>
        <begin position="158"/>
        <end position="299"/>
    </location>
</feature>
<dbReference type="Gene3D" id="3.40.50.300">
    <property type="entry name" value="P-loop containing nucleotide triphosphate hydrolases"/>
    <property type="match status" value="1"/>
</dbReference>
<dbReference type="EMBL" id="AHDV01000058">
    <property type="protein sequence ID" value="EJV74394.1"/>
    <property type="molecule type" value="Genomic_DNA"/>
</dbReference>
<name>J9B6R6_BACCE</name>
<dbReference type="InterPro" id="IPR027417">
    <property type="entry name" value="P-loop_NTPase"/>
</dbReference>
<keyword evidence="2" id="KW-0067">ATP-binding</keyword>
<dbReference type="PANTHER" id="PTHR11638">
    <property type="entry name" value="ATP-DEPENDENT CLP PROTEASE"/>
    <property type="match status" value="1"/>
</dbReference>
<evidence type="ECO:0000313" key="5">
    <source>
        <dbReference type="Proteomes" id="UP000004136"/>
    </source>
</evidence>
<protein>
    <recommendedName>
        <fullName evidence="3">AAA+ ATPase domain-containing protein</fullName>
    </recommendedName>
</protein>
<gene>
    <name evidence="4" type="ORF">IG3_05754</name>
</gene>
<dbReference type="AlphaFoldDB" id="J9B6R6"/>
<dbReference type="RefSeq" id="WP_002139593.1">
    <property type="nucleotide sequence ID" value="NZ_JH804676.1"/>
</dbReference>
<reference evidence="4 5" key="1">
    <citation type="submission" date="2012-04" db="EMBL/GenBank/DDBJ databases">
        <title>The Genome Sequence of Bacillus cereus HuA2-1.</title>
        <authorList>
            <consortium name="The Broad Institute Genome Sequencing Platform"/>
            <consortium name="The Broad Institute Genome Sequencing Center for Infectious Disease"/>
            <person name="Feldgarden M."/>
            <person name="Van der Auwera G.A."/>
            <person name="Mahillon J."/>
            <person name="Duprez V."/>
            <person name="Timmery S."/>
            <person name="Mattelet C."/>
            <person name="Dierick K."/>
            <person name="Sun M."/>
            <person name="Yu Z."/>
            <person name="Zhu L."/>
            <person name="Hu X."/>
            <person name="Shank E.B."/>
            <person name="Swiecicka I."/>
            <person name="Hansen B.M."/>
            <person name="Andrup L."/>
            <person name="Young S.K."/>
            <person name="Zeng Q."/>
            <person name="Gargeya S."/>
            <person name="Fitzgerald M."/>
            <person name="Haas B."/>
            <person name="Abouelleil A."/>
            <person name="Alvarado L."/>
            <person name="Arachchi H.M."/>
            <person name="Berlin A."/>
            <person name="Chapman S.B."/>
            <person name="Goldberg J."/>
            <person name="Griggs A."/>
            <person name="Gujja S."/>
            <person name="Hansen M."/>
            <person name="Howarth C."/>
            <person name="Imamovic A."/>
            <person name="Larimer J."/>
            <person name="McCowen C."/>
            <person name="Montmayeur A."/>
            <person name="Murphy C."/>
            <person name="Neiman D."/>
            <person name="Pearson M."/>
            <person name="Priest M."/>
            <person name="Roberts A."/>
            <person name="Saif S."/>
            <person name="Shea T."/>
            <person name="Sisk P."/>
            <person name="Sykes S."/>
            <person name="Wortman J."/>
            <person name="Nusbaum C."/>
            <person name="Birren B."/>
        </authorList>
    </citation>
    <scope>NUCLEOTIDE SEQUENCE [LARGE SCALE GENOMIC DNA]</scope>
    <source>
        <strain evidence="4 5">HuA2-1</strain>
    </source>
</reference>
<keyword evidence="1" id="KW-0547">Nucleotide-binding</keyword>
<dbReference type="InterPro" id="IPR003593">
    <property type="entry name" value="AAA+_ATPase"/>
</dbReference>
<dbReference type="Proteomes" id="UP000004136">
    <property type="component" value="Unassembled WGS sequence"/>
</dbReference>
<dbReference type="GO" id="GO:0016887">
    <property type="term" value="F:ATP hydrolysis activity"/>
    <property type="evidence" value="ECO:0007669"/>
    <property type="project" value="InterPro"/>
</dbReference>
<dbReference type="InterPro" id="IPR050130">
    <property type="entry name" value="ClpA_ClpB"/>
</dbReference>
<accession>J9B6R6</accession>
<comment type="caution">
    <text evidence="4">The sequence shown here is derived from an EMBL/GenBank/DDBJ whole genome shotgun (WGS) entry which is preliminary data.</text>
</comment>
<organism evidence="4 5">
    <name type="scientific">Bacillus cereus HuA2-1</name>
    <dbReference type="NCBI Taxonomy" id="1053201"/>
    <lineage>
        <taxon>Bacteria</taxon>
        <taxon>Bacillati</taxon>
        <taxon>Bacillota</taxon>
        <taxon>Bacilli</taxon>
        <taxon>Bacillales</taxon>
        <taxon>Bacillaceae</taxon>
        <taxon>Bacillus</taxon>
        <taxon>Bacillus cereus group</taxon>
    </lineage>
</organism>